<dbReference type="GO" id="GO:0006281">
    <property type="term" value="P:DNA repair"/>
    <property type="evidence" value="ECO:0007669"/>
    <property type="project" value="InterPro"/>
</dbReference>
<feature type="domain" description="DAMP1 SANT/Myb-like" evidence="9">
    <location>
        <begin position="127"/>
        <end position="222"/>
    </location>
</feature>
<protein>
    <recommendedName>
        <fullName evidence="3">SWR1-complex protein 4</fullName>
    </recommendedName>
</protein>
<dbReference type="GO" id="GO:0035267">
    <property type="term" value="C:NuA4 histone acetyltransferase complex"/>
    <property type="evidence" value="ECO:0007669"/>
    <property type="project" value="InterPro"/>
</dbReference>
<feature type="region of interest" description="Disordered" evidence="8">
    <location>
        <begin position="343"/>
        <end position="394"/>
    </location>
</feature>
<keyword evidence="11" id="KW-1185">Reference proteome</keyword>
<evidence type="ECO:0000256" key="3">
    <source>
        <dbReference type="ARBA" id="ARBA00019132"/>
    </source>
</evidence>
<reference evidence="10" key="1">
    <citation type="journal article" date="2020" name="Stud. Mycol.">
        <title>101 Dothideomycetes genomes: a test case for predicting lifestyles and emergence of pathogens.</title>
        <authorList>
            <person name="Haridas S."/>
            <person name="Albert R."/>
            <person name="Binder M."/>
            <person name="Bloem J."/>
            <person name="Labutti K."/>
            <person name="Salamov A."/>
            <person name="Andreopoulos B."/>
            <person name="Baker S."/>
            <person name="Barry K."/>
            <person name="Bills G."/>
            <person name="Bluhm B."/>
            <person name="Cannon C."/>
            <person name="Castanera R."/>
            <person name="Culley D."/>
            <person name="Daum C."/>
            <person name="Ezra D."/>
            <person name="Gonzalez J."/>
            <person name="Henrissat B."/>
            <person name="Kuo A."/>
            <person name="Liang C."/>
            <person name="Lipzen A."/>
            <person name="Lutzoni F."/>
            <person name="Magnuson J."/>
            <person name="Mondo S."/>
            <person name="Nolan M."/>
            <person name="Ohm R."/>
            <person name="Pangilinan J."/>
            <person name="Park H.-J."/>
            <person name="Ramirez L."/>
            <person name="Alfaro M."/>
            <person name="Sun H."/>
            <person name="Tritt A."/>
            <person name="Yoshinaga Y."/>
            <person name="Zwiers L.-H."/>
            <person name="Turgeon B."/>
            <person name="Goodwin S."/>
            <person name="Spatafora J."/>
            <person name="Crous P."/>
            <person name="Grigoriev I."/>
        </authorList>
    </citation>
    <scope>NUCLEOTIDE SEQUENCE</scope>
    <source>
        <strain evidence="10">CBS 101060</strain>
    </source>
</reference>
<dbReference type="GO" id="GO:0003714">
    <property type="term" value="F:transcription corepressor activity"/>
    <property type="evidence" value="ECO:0007669"/>
    <property type="project" value="TreeGrafter"/>
</dbReference>
<gene>
    <name evidence="10" type="ORF">M501DRAFT_930880</name>
</gene>
<feature type="compositionally biased region" description="Polar residues" evidence="8">
    <location>
        <begin position="370"/>
        <end position="394"/>
    </location>
</feature>
<evidence type="ECO:0000256" key="8">
    <source>
        <dbReference type="SAM" id="MobiDB-lite"/>
    </source>
</evidence>
<accession>A0A9P4SDU4</accession>
<dbReference type="Proteomes" id="UP000799429">
    <property type="component" value="Unassembled WGS sequence"/>
</dbReference>
<evidence type="ECO:0000313" key="10">
    <source>
        <dbReference type="EMBL" id="KAF2840544.1"/>
    </source>
</evidence>
<feature type="compositionally biased region" description="Acidic residues" evidence="8">
    <location>
        <begin position="521"/>
        <end position="568"/>
    </location>
</feature>
<comment type="subcellular location">
    <subcellularLocation>
        <location evidence="1">Nucleus</location>
    </subcellularLocation>
</comment>
<dbReference type="OrthoDB" id="19740at2759"/>
<evidence type="ECO:0000256" key="5">
    <source>
        <dbReference type="ARBA" id="ARBA00023015"/>
    </source>
</evidence>
<feature type="region of interest" description="Disordered" evidence="8">
    <location>
        <begin position="496"/>
        <end position="627"/>
    </location>
</feature>
<keyword evidence="4" id="KW-0156">Chromatin regulator</keyword>
<evidence type="ECO:0000256" key="6">
    <source>
        <dbReference type="ARBA" id="ARBA00023163"/>
    </source>
</evidence>
<evidence type="ECO:0000259" key="9">
    <source>
        <dbReference type="Pfam" id="PF16282"/>
    </source>
</evidence>
<evidence type="ECO:0000256" key="7">
    <source>
        <dbReference type="ARBA" id="ARBA00023242"/>
    </source>
</evidence>
<feature type="compositionally biased region" description="Basic and acidic residues" evidence="8">
    <location>
        <begin position="504"/>
        <end position="520"/>
    </location>
</feature>
<evidence type="ECO:0000256" key="1">
    <source>
        <dbReference type="ARBA" id="ARBA00004123"/>
    </source>
</evidence>
<dbReference type="Pfam" id="PF16282">
    <property type="entry name" value="SANT_DAMP1_like"/>
    <property type="match status" value="1"/>
</dbReference>
<dbReference type="GO" id="GO:0000122">
    <property type="term" value="P:negative regulation of transcription by RNA polymerase II"/>
    <property type="evidence" value="ECO:0007669"/>
    <property type="project" value="TreeGrafter"/>
</dbReference>
<feature type="compositionally biased region" description="Basic and acidic residues" evidence="8">
    <location>
        <begin position="569"/>
        <end position="582"/>
    </location>
</feature>
<dbReference type="AlphaFoldDB" id="A0A9P4SDU4"/>
<dbReference type="PANTHER" id="PTHR12855">
    <property type="entry name" value="DNA METHYLTRANSFERASE 1-ASSOCIATED PROTEIN 1 FAMILY MEMBER"/>
    <property type="match status" value="1"/>
</dbReference>
<dbReference type="PANTHER" id="PTHR12855:SF10">
    <property type="entry name" value="DNA METHYLTRANSFERASE 1-ASSOCIATED PROTEIN 1"/>
    <property type="match status" value="1"/>
</dbReference>
<dbReference type="GO" id="GO:0000812">
    <property type="term" value="C:Swr1 complex"/>
    <property type="evidence" value="ECO:0007669"/>
    <property type="project" value="TreeGrafter"/>
</dbReference>
<dbReference type="InterPro" id="IPR027109">
    <property type="entry name" value="Swc4/Dmap1"/>
</dbReference>
<comment type="caution">
    <text evidence="10">The sequence shown here is derived from an EMBL/GenBank/DDBJ whole genome shotgun (WGS) entry which is preliminary data.</text>
</comment>
<dbReference type="GO" id="GO:0006338">
    <property type="term" value="P:chromatin remodeling"/>
    <property type="evidence" value="ECO:0007669"/>
    <property type="project" value="InterPro"/>
</dbReference>
<feature type="region of interest" description="Disordered" evidence="8">
    <location>
        <begin position="1"/>
        <end position="33"/>
    </location>
</feature>
<dbReference type="EMBL" id="MU006092">
    <property type="protein sequence ID" value="KAF2840544.1"/>
    <property type="molecule type" value="Genomic_DNA"/>
</dbReference>
<keyword evidence="7" id="KW-0539">Nucleus</keyword>
<evidence type="ECO:0000313" key="11">
    <source>
        <dbReference type="Proteomes" id="UP000799429"/>
    </source>
</evidence>
<name>A0A9P4SDU4_9PEZI</name>
<comment type="similarity">
    <text evidence="2">Belongs to the SWC4 family.</text>
</comment>
<evidence type="ECO:0000256" key="2">
    <source>
        <dbReference type="ARBA" id="ARBA00006918"/>
    </source>
</evidence>
<proteinExistence type="inferred from homology"/>
<keyword evidence="5" id="KW-0805">Transcription regulation</keyword>
<keyword evidence="6" id="KW-0804">Transcription</keyword>
<sequence length="627" mass="69046">MASRKDVQDIMGLSGAAPANPPPTLKKPKTATGKRTAGIAREVLALHGDRPPPVAVIDVNKTYKGRPSRAYKLSNRWRMTPFTNQARTDGLVLKHWAKIPASKVLEDSENITMEDVSETKIEEQPRYEWAKCNVQVEIPQYTDEEYETYLRSDDWSREETDYLLQAIKEYHQRWPVIYDRYDFKPSALVGSGSDDMTLVPTSPRKERSIEDMKARYYNIQAKAMAIKTPITNMNPAEFALYENLTKYNPVSEASRKKLANNLMSRSLDEAKEEEFLLNELQRIAVYNHKFETERAEIRARLEAPSSTGTAMQFQSSQALHQLFTQLFHADRSRKRGSRLSVQAGMDAGMPTPATVGQTPVTAGSHRDSIGGTSQKKSGVPGSATSQTAQTPVRTISPRSETRFGITTHDRLTSGVTFRTDRVLKLRQAKSAAQTQKIATALAELKVPDIIVLPTTTVCESLERLVGQVSKLLDVRKVREKEEGELAVARARAGINTDNTQAEKSSTEKKAEVEDIAKGTDAEADANSDGDAHGDEDDDGDVDGDGDAGADVDEEDEAEEDEADGDAEDEKPLKDEMDGDVARARSSSNLASGPLPENSAVNTARGGHKRSASVLSATSTKSSKRTRK</sequence>
<organism evidence="10 11">
    <name type="scientific">Patellaria atrata CBS 101060</name>
    <dbReference type="NCBI Taxonomy" id="1346257"/>
    <lineage>
        <taxon>Eukaryota</taxon>
        <taxon>Fungi</taxon>
        <taxon>Dikarya</taxon>
        <taxon>Ascomycota</taxon>
        <taxon>Pezizomycotina</taxon>
        <taxon>Dothideomycetes</taxon>
        <taxon>Dothideomycetes incertae sedis</taxon>
        <taxon>Patellariales</taxon>
        <taxon>Patellariaceae</taxon>
        <taxon>Patellaria</taxon>
    </lineage>
</organism>
<evidence type="ECO:0000256" key="4">
    <source>
        <dbReference type="ARBA" id="ARBA00022853"/>
    </source>
</evidence>
<dbReference type="InterPro" id="IPR032563">
    <property type="entry name" value="DAMP1_SANT-like"/>
</dbReference>
<dbReference type="Gene3D" id="1.10.10.60">
    <property type="entry name" value="Homeodomain-like"/>
    <property type="match status" value="1"/>
</dbReference>